<feature type="transmembrane region" description="Helical" evidence="1">
    <location>
        <begin position="229"/>
        <end position="249"/>
    </location>
</feature>
<evidence type="ECO:0000259" key="2">
    <source>
        <dbReference type="Pfam" id="PF00487"/>
    </source>
</evidence>
<evidence type="ECO:0000256" key="1">
    <source>
        <dbReference type="SAM" id="Phobius"/>
    </source>
</evidence>
<protein>
    <submittedName>
        <fullName evidence="3">Linoleoyl-CoA desaturase</fullName>
    </submittedName>
</protein>
<dbReference type="AlphaFoldDB" id="A0A2P8CWE9"/>
<proteinExistence type="predicted"/>
<comment type="caution">
    <text evidence="3">The sequence shown here is derived from an EMBL/GenBank/DDBJ whole genome shotgun (WGS) entry which is preliminary data.</text>
</comment>
<keyword evidence="4" id="KW-1185">Reference proteome</keyword>
<dbReference type="GO" id="GO:0016717">
    <property type="term" value="F:oxidoreductase activity, acting on paired donors, with oxidation of a pair of donors resulting in the reduction of molecular oxygen to two molecules of water"/>
    <property type="evidence" value="ECO:0007669"/>
    <property type="project" value="TreeGrafter"/>
</dbReference>
<reference evidence="3 4" key="1">
    <citation type="submission" date="2018-03" db="EMBL/GenBank/DDBJ databases">
        <title>Genomic Encyclopedia of Type Strains, Phase III (KMG-III): the genomes of soil and plant-associated and newly described type strains.</title>
        <authorList>
            <person name="Whitman W."/>
        </authorList>
    </citation>
    <scope>NUCLEOTIDE SEQUENCE [LARGE SCALE GENOMIC DNA]</scope>
    <source>
        <strain evidence="3 4">CGMCC 1.12700</strain>
    </source>
</reference>
<dbReference type="GO" id="GO:0016020">
    <property type="term" value="C:membrane"/>
    <property type="evidence" value="ECO:0007669"/>
    <property type="project" value="TreeGrafter"/>
</dbReference>
<feature type="transmembrane region" description="Helical" evidence="1">
    <location>
        <begin position="89"/>
        <end position="113"/>
    </location>
</feature>
<feature type="domain" description="Fatty acid desaturase" evidence="2">
    <location>
        <begin position="91"/>
        <end position="362"/>
    </location>
</feature>
<feature type="transmembrane region" description="Helical" evidence="1">
    <location>
        <begin position="65"/>
        <end position="83"/>
    </location>
</feature>
<dbReference type="PANTHER" id="PTHR19353">
    <property type="entry name" value="FATTY ACID DESATURASE 2"/>
    <property type="match status" value="1"/>
</dbReference>
<dbReference type="Pfam" id="PF00487">
    <property type="entry name" value="FA_desaturase"/>
    <property type="match status" value="1"/>
</dbReference>
<gene>
    <name evidence="3" type="ORF">B0I18_112104</name>
</gene>
<organism evidence="3 4">
    <name type="scientific">Taibaiella chishuiensis</name>
    <dbReference type="NCBI Taxonomy" id="1434707"/>
    <lineage>
        <taxon>Bacteria</taxon>
        <taxon>Pseudomonadati</taxon>
        <taxon>Bacteroidota</taxon>
        <taxon>Chitinophagia</taxon>
        <taxon>Chitinophagales</taxon>
        <taxon>Chitinophagaceae</taxon>
        <taxon>Taibaiella</taxon>
    </lineage>
</organism>
<feature type="transmembrane region" description="Helical" evidence="1">
    <location>
        <begin position="188"/>
        <end position="208"/>
    </location>
</feature>
<dbReference type="GO" id="GO:0008610">
    <property type="term" value="P:lipid biosynthetic process"/>
    <property type="evidence" value="ECO:0007669"/>
    <property type="project" value="UniProtKB-ARBA"/>
</dbReference>
<dbReference type="EMBL" id="PYGD01000012">
    <property type="protein sequence ID" value="PSK89303.1"/>
    <property type="molecule type" value="Genomic_DNA"/>
</dbReference>
<evidence type="ECO:0000313" key="4">
    <source>
        <dbReference type="Proteomes" id="UP000240572"/>
    </source>
</evidence>
<feature type="transmembrane region" description="Helical" evidence="1">
    <location>
        <begin position="255"/>
        <end position="277"/>
    </location>
</feature>
<keyword evidence="1" id="KW-0472">Membrane</keyword>
<dbReference type="PANTHER" id="PTHR19353:SF19">
    <property type="entry name" value="DELTA(5) FATTY ACID DESATURASE C-RELATED"/>
    <property type="match status" value="1"/>
</dbReference>
<dbReference type="CDD" id="cd03506">
    <property type="entry name" value="Delta6-FADS-like"/>
    <property type="match status" value="1"/>
</dbReference>
<keyword evidence="1" id="KW-0812">Transmembrane</keyword>
<sequence length="382" mass="44274">MRQYGKYFRNLHSIYYSPFYNLMAATTPVLPKFPNTKNSLHSELKSRVQQYFTENNIKQTGNFALWHKAIVLVAGFFALYLHLLIGQPAWYWGLLECALLGCIVASIGFNVMHDGGHGSFSESKLMNRIASYSSSMLGASQFMWNMKHNMIHHTYTNVDGVDDDIEIGVLMRMAPTQKHYKLHRFQHIYFVGLYMMMYIFWVFFSDYNKYFSRKIGAVPLKKMSANDHIRFWIVKIWHAAIFIIIPIIAVGWLQWLIGFLTLSLVGGFILSIVFQLAHTVEDAEFPVANFDTQKLPDEFAAHQIKTTANFATKDKVINWFVGGLNFQIEHHLFPKISHIHYPAISEIVKKVCKEYQLEYIEYPTMRKAVVAHVNFLKDMGRG</sequence>
<name>A0A2P8CWE9_9BACT</name>
<keyword evidence="1" id="KW-1133">Transmembrane helix</keyword>
<accession>A0A2P8CWE9</accession>
<evidence type="ECO:0000313" key="3">
    <source>
        <dbReference type="EMBL" id="PSK89303.1"/>
    </source>
</evidence>
<dbReference type="PIRSF" id="PIRSF015921">
    <property type="entry name" value="FA_sphinglp_des"/>
    <property type="match status" value="1"/>
</dbReference>
<dbReference type="InterPro" id="IPR012171">
    <property type="entry name" value="Fatty_acid_desaturase"/>
</dbReference>
<dbReference type="Proteomes" id="UP000240572">
    <property type="component" value="Unassembled WGS sequence"/>
</dbReference>
<dbReference type="InterPro" id="IPR005804">
    <property type="entry name" value="FA_desaturase_dom"/>
</dbReference>